<dbReference type="GO" id="GO:0004497">
    <property type="term" value="F:monooxygenase activity"/>
    <property type="evidence" value="ECO:0007669"/>
    <property type="project" value="UniProtKB-KW"/>
</dbReference>
<dbReference type="InterPro" id="IPR011008">
    <property type="entry name" value="Dimeric_a/b-barrel"/>
</dbReference>
<dbReference type="InterPro" id="IPR007138">
    <property type="entry name" value="ABM_dom"/>
</dbReference>
<sequence length="95" mass="10760">MPYIRLSIMKPRRGEDARVEELLRKLDEAVAATPGCQVTYLMRPHDDSGEIARLAIYDSEEAAEHAANDTHIMALRSEIHLCVEPGHIERAFFTI</sequence>
<gene>
    <name evidence="2" type="ORF">A9A59_0205</name>
</gene>
<dbReference type="Pfam" id="PF03992">
    <property type="entry name" value="ABM"/>
    <property type="match status" value="1"/>
</dbReference>
<organism evidence="2 3">
    <name type="scientific">Tepidiforma thermophila (strain KCTC 52669 / CGMCC 1.13589 / G233)</name>
    <dbReference type="NCBI Taxonomy" id="2761530"/>
    <lineage>
        <taxon>Bacteria</taxon>
        <taxon>Bacillati</taxon>
        <taxon>Chloroflexota</taxon>
        <taxon>Tepidiformia</taxon>
        <taxon>Tepidiformales</taxon>
        <taxon>Tepidiformaceae</taxon>
        <taxon>Tepidiforma</taxon>
    </lineage>
</organism>
<evidence type="ECO:0000259" key="1">
    <source>
        <dbReference type="PROSITE" id="PS51725"/>
    </source>
</evidence>
<keyword evidence="2" id="KW-0560">Oxidoreductase</keyword>
<proteinExistence type="predicted"/>
<dbReference type="Proteomes" id="UP000223071">
    <property type="component" value="Unassembled WGS sequence"/>
</dbReference>
<keyword evidence="2" id="KW-0503">Monooxygenase</keyword>
<reference evidence="2 3" key="1">
    <citation type="submission" date="2017-09" db="EMBL/GenBank/DDBJ databases">
        <title>Sequencing the genomes of two abundant thermophiles in Great Basin hot springs: Thermocrinis jamiesonii and novel Chloroflexi Thermoflexus hugenholtzii.</title>
        <authorList>
            <person name="Hedlund B."/>
        </authorList>
    </citation>
    <scope>NUCLEOTIDE SEQUENCE [LARGE SCALE GENOMIC DNA]</scope>
    <source>
        <strain evidence="2 3">G233</strain>
    </source>
</reference>
<comment type="caution">
    <text evidence="2">The sequence shown here is derived from an EMBL/GenBank/DDBJ whole genome shotgun (WGS) entry which is preliminary data.</text>
</comment>
<dbReference type="EMBL" id="PDJQ01000001">
    <property type="protein sequence ID" value="PFG73012.1"/>
    <property type="molecule type" value="Genomic_DNA"/>
</dbReference>
<dbReference type="AlphaFoldDB" id="A0A2A9HCY1"/>
<dbReference type="SUPFAM" id="SSF54909">
    <property type="entry name" value="Dimeric alpha+beta barrel"/>
    <property type="match status" value="1"/>
</dbReference>
<keyword evidence="3" id="KW-1185">Reference proteome</keyword>
<dbReference type="PROSITE" id="PS51725">
    <property type="entry name" value="ABM"/>
    <property type="match status" value="1"/>
</dbReference>
<name>A0A2A9HCY1_TEPT2</name>
<evidence type="ECO:0000313" key="3">
    <source>
        <dbReference type="Proteomes" id="UP000223071"/>
    </source>
</evidence>
<accession>A0A2A9HCY1</accession>
<protein>
    <submittedName>
        <fullName evidence="2">Quinol monooxygenase YgiN</fullName>
    </submittedName>
</protein>
<feature type="domain" description="ABM" evidence="1">
    <location>
        <begin position="3"/>
        <end position="92"/>
    </location>
</feature>
<dbReference type="Gene3D" id="3.30.70.100">
    <property type="match status" value="1"/>
</dbReference>
<evidence type="ECO:0000313" key="2">
    <source>
        <dbReference type="EMBL" id="PFG73012.1"/>
    </source>
</evidence>